<protein>
    <submittedName>
        <fullName evidence="2">PP2C family protein-serine/threonine phosphatase</fullName>
        <ecNumber evidence="2">3.1.3.16</ecNumber>
    </submittedName>
</protein>
<dbReference type="SUPFAM" id="SSF81606">
    <property type="entry name" value="PP2C-like"/>
    <property type="match status" value="1"/>
</dbReference>
<dbReference type="AlphaFoldDB" id="A0ABD5ZZB9"/>
<dbReference type="InterPro" id="IPR036457">
    <property type="entry name" value="PPM-type-like_dom_sf"/>
</dbReference>
<dbReference type="EC" id="3.1.3.16" evidence="2"/>
<dbReference type="CDD" id="cd00143">
    <property type="entry name" value="PP2Cc"/>
    <property type="match status" value="1"/>
</dbReference>
<name>A0ABD5ZZB9_9EURY</name>
<evidence type="ECO:0000259" key="1">
    <source>
        <dbReference type="PROSITE" id="PS51746"/>
    </source>
</evidence>
<dbReference type="PROSITE" id="PS51746">
    <property type="entry name" value="PPM_2"/>
    <property type="match status" value="1"/>
</dbReference>
<comment type="caution">
    <text evidence="2">The sequence shown here is derived from an EMBL/GenBank/DDBJ whole genome shotgun (WGS) entry which is preliminary data.</text>
</comment>
<dbReference type="Proteomes" id="UP001596434">
    <property type="component" value="Unassembled WGS sequence"/>
</dbReference>
<dbReference type="GO" id="GO:0004722">
    <property type="term" value="F:protein serine/threonine phosphatase activity"/>
    <property type="evidence" value="ECO:0007669"/>
    <property type="project" value="UniProtKB-EC"/>
</dbReference>
<dbReference type="GeneID" id="96954368"/>
<dbReference type="InterPro" id="IPR001932">
    <property type="entry name" value="PPM-type_phosphatase-like_dom"/>
</dbReference>
<evidence type="ECO:0000313" key="3">
    <source>
        <dbReference type="Proteomes" id="UP001596434"/>
    </source>
</evidence>
<dbReference type="PANTHER" id="PTHR47992">
    <property type="entry name" value="PROTEIN PHOSPHATASE"/>
    <property type="match status" value="1"/>
</dbReference>
<proteinExistence type="predicted"/>
<dbReference type="SMART" id="SM00332">
    <property type="entry name" value="PP2Cc"/>
    <property type="match status" value="1"/>
</dbReference>
<organism evidence="2 3">
    <name type="scientific">Haloplanus litoreus</name>
    <dbReference type="NCBI Taxonomy" id="767515"/>
    <lineage>
        <taxon>Archaea</taxon>
        <taxon>Methanobacteriati</taxon>
        <taxon>Methanobacteriota</taxon>
        <taxon>Stenosarchaea group</taxon>
        <taxon>Halobacteria</taxon>
        <taxon>Halobacteriales</taxon>
        <taxon>Haloferacaceae</taxon>
        <taxon>Haloplanus</taxon>
    </lineage>
</organism>
<keyword evidence="2" id="KW-0378">Hydrolase</keyword>
<reference evidence="2 3" key="1">
    <citation type="journal article" date="2019" name="Int. J. Syst. Evol. Microbiol.">
        <title>The Global Catalogue of Microorganisms (GCM) 10K type strain sequencing project: providing services to taxonomists for standard genome sequencing and annotation.</title>
        <authorList>
            <consortium name="The Broad Institute Genomics Platform"/>
            <consortium name="The Broad Institute Genome Sequencing Center for Infectious Disease"/>
            <person name="Wu L."/>
            <person name="Ma J."/>
        </authorList>
    </citation>
    <scope>NUCLEOTIDE SEQUENCE [LARGE SCALE GENOMIC DNA]</scope>
    <source>
        <strain evidence="2 3">GX21</strain>
    </source>
</reference>
<accession>A0ABD5ZZB9</accession>
<keyword evidence="3" id="KW-1185">Reference proteome</keyword>
<dbReference type="InterPro" id="IPR015655">
    <property type="entry name" value="PP2C"/>
</dbReference>
<dbReference type="SMART" id="SM00331">
    <property type="entry name" value="PP2C_SIG"/>
    <property type="match status" value="1"/>
</dbReference>
<feature type="domain" description="PPM-type phosphatase" evidence="1">
    <location>
        <begin position="3"/>
        <end position="235"/>
    </location>
</feature>
<dbReference type="EMBL" id="JBHTAT010000001">
    <property type="protein sequence ID" value="MFC7255988.1"/>
    <property type="molecule type" value="Genomic_DNA"/>
</dbReference>
<sequence length="237" mass="24581">MTRTAAGSDVGRTRDHNEDDLLVTTVGDWTVLAVADGMGGHRAGDVASETALDGFEAALDGRLDGADDVAATLTAAVETANDRVRAAATDGREGMGTTLVAAAVRDGEATVVNVGDSRAYHVTETTIDRITVDQSVVRNLIEEGVIDPEAADDHPQRHVLAQALGTSDDVDPDVYDRSVRGTLLLCSDGLTEEVPESAIKAAVVDASLDGAVDRLVDAANENGGSDNVSVVLYRDPA</sequence>
<dbReference type="Pfam" id="PF13672">
    <property type="entry name" value="PP2C_2"/>
    <property type="match status" value="1"/>
</dbReference>
<dbReference type="RefSeq" id="WP_379704411.1">
    <property type="nucleotide sequence ID" value="NZ_JBHTAT010000001.1"/>
</dbReference>
<dbReference type="Gene3D" id="3.60.40.10">
    <property type="entry name" value="PPM-type phosphatase domain"/>
    <property type="match status" value="1"/>
</dbReference>
<gene>
    <name evidence="2" type="ORF">ACFQKE_11920</name>
</gene>
<evidence type="ECO:0000313" key="2">
    <source>
        <dbReference type="EMBL" id="MFC7255988.1"/>
    </source>
</evidence>